<reference evidence="13" key="1">
    <citation type="journal article" date="2020" name="mSystems">
        <title>Genome- and Community-Level Interaction Insights into Carbon Utilization and Element Cycling Functions of Hydrothermarchaeota in Hydrothermal Sediment.</title>
        <authorList>
            <person name="Zhou Z."/>
            <person name="Liu Y."/>
            <person name="Xu W."/>
            <person name="Pan J."/>
            <person name="Luo Z.H."/>
            <person name="Li M."/>
        </authorList>
    </citation>
    <scope>NUCLEOTIDE SEQUENCE [LARGE SCALE GENOMIC DNA]</scope>
    <source>
        <strain evidence="14">SpSt-62</strain>
        <strain evidence="13">SpSt-97</strain>
    </source>
</reference>
<feature type="transmembrane region" description="Helical" evidence="11">
    <location>
        <begin position="343"/>
        <end position="362"/>
    </location>
</feature>
<dbReference type="PROSITE" id="PS51371">
    <property type="entry name" value="CBS"/>
    <property type="match status" value="2"/>
</dbReference>
<evidence type="ECO:0000256" key="7">
    <source>
        <dbReference type="ARBA" id="ARBA00023173"/>
    </source>
</evidence>
<dbReference type="InterPro" id="IPR050368">
    <property type="entry name" value="ClC-type_chloride_channel"/>
</dbReference>
<feature type="transmembrane region" description="Helical" evidence="11">
    <location>
        <begin position="283"/>
        <end position="307"/>
    </location>
</feature>
<evidence type="ECO:0000256" key="4">
    <source>
        <dbReference type="ARBA" id="ARBA00022989"/>
    </source>
</evidence>
<evidence type="ECO:0000313" key="13">
    <source>
        <dbReference type="EMBL" id="HGE66297.1"/>
    </source>
</evidence>
<keyword evidence="6 11" id="KW-0472">Membrane</keyword>
<keyword evidence="9" id="KW-0407">Ion channel</keyword>
<dbReference type="GO" id="GO:0005254">
    <property type="term" value="F:chloride channel activity"/>
    <property type="evidence" value="ECO:0007669"/>
    <property type="project" value="UniProtKB-KW"/>
</dbReference>
<evidence type="ECO:0000256" key="3">
    <source>
        <dbReference type="ARBA" id="ARBA00022692"/>
    </source>
</evidence>
<dbReference type="FunFam" id="1.10.3080.10:FF:000018">
    <property type="entry name" value="Chloride transporter, ClC family"/>
    <property type="match status" value="1"/>
</dbReference>
<keyword evidence="8" id="KW-0868">Chloride</keyword>
<comment type="subcellular location">
    <subcellularLocation>
        <location evidence="1">Membrane</location>
        <topology evidence="1">Multi-pass membrane protein</topology>
    </subcellularLocation>
</comment>
<dbReference type="Pfam" id="PF00654">
    <property type="entry name" value="Voltage_CLC"/>
    <property type="match status" value="1"/>
</dbReference>
<evidence type="ECO:0000256" key="11">
    <source>
        <dbReference type="SAM" id="Phobius"/>
    </source>
</evidence>
<feature type="domain" description="CBS" evidence="12">
    <location>
        <begin position="524"/>
        <end position="579"/>
    </location>
</feature>
<dbReference type="InterPro" id="IPR046342">
    <property type="entry name" value="CBS_dom_sf"/>
</dbReference>
<dbReference type="PANTHER" id="PTHR43427">
    <property type="entry name" value="CHLORIDE CHANNEL PROTEIN CLC-E"/>
    <property type="match status" value="1"/>
</dbReference>
<comment type="caution">
    <text evidence="13">The sequence shown here is derived from an EMBL/GenBank/DDBJ whole genome shotgun (WGS) entry which is preliminary data.</text>
</comment>
<dbReference type="Gene3D" id="3.10.580.10">
    <property type="entry name" value="CBS-domain"/>
    <property type="match status" value="1"/>
</dbReference>
<keyword evidence="7" id="KW-0869">Chloride channel</keyword>
<evidence type="ECO:0000256" key="8">
    <source>
        <dbReference type="ARBA" id="ARBA00023214"/>
    </source>
</evidence>
<feature type="transmembrane region" description="Helical" evidence="11">
    <location>
        <begin position="374"/>
        <end position="400"/>
    </location>
</feature>
<feature type="domain" description="CBS" evidence="12">
    <location>
        <begin position="460"/>
        <end position="518"/>
    </location>
</feature>
<feature type="transmembrane region" description="Helical" evidence="11">
    <location>
        <begin position="200"/>
        <end position="222"/>
    </location>
</feature>
<dbReference type="InterPro" id="IPR001807">
    <property type="entry name" value="ClC"/>
</dbReference>
<dbReference type="SMART" id="SM00116">
    <property type="entry name" value="CBS"/>
    <property type="match status" value="2"/>
</dbReference>
<keyword evidence="10" id="KW-0129">CBS domain</keyword>
<feature type="transmembrane region" description="Helical" evidence="11">
    <location>
        <begin position="162"/>
        <end position="180"/>
    </location>
</feature>
<accession>A0A7C3YCG3</accession>
<evidence type="ECO:0000256" key="1">
    <source>
        <dbReference type="ARBA" id="ARBA00004141"/>
    </source>
</evidence>
<evidence type="ECO:0000256" key="9">
    <source>
        <dbReference type="ARBA" id="ARBA00023303"/>
    </source>
</evidence>
<gene>
    <name evidence="14" type="ORF">ENT89_06155</name>
    <name evidence="13" type="ORF">ENX77_04125</name>
</gene>
<feature type="transmembrane region" description="Helical" evidence="11">
    <location>
        <begin position="319"/>
        <end position="337"/>
    </location>
</feature>
<evidence type="ECO:0000256" key="6">
    <source>
        <dbReference type="ARBA" id="ARBA00023136"/>
    </source>
</evidence>
<dbReference type="GO" id="GO:0034707">
    <property type="term" value="C:chloride channel complex"/>
    <property type="evidence" value="ECO:0007669"/>
    <property type="project" value="UniProtKB-KW"/>
</dbReference>
<dbReference type="CDD" id="cd04801">
    <property type="entry name" value="CBS_pair_peptidase_M50"/>
    <property type="match status" value="1"/>
</dbReference>
<keyword evidence="3 11" id="KW-0812">Transmembrane</keyword>
<dbReference type="Gene3D" id="1.10.3080.10">
    <property type="entry name" value="Clc chloride channel"/>
    <property type="match status" value="1"/>
</dbReference>
<keyword evidence="4 11" id="KW-1133">Transmembrane helix</keyword>
<evidence type="ECO:0000256" key="10">
    <source>
        <dbReference type="PROSITE-ProRule" id="PRU00703"/>
    </source>
</evidence>
<dbReference type="PANTHER" id="PTHR43427:SF6">
    <property type="entry name" value="CHLORIDE CHANNEL PROTEIN CLC-E"/>
    <property type="match status" value="1"/>
</dbReference>
<dbReference type="SUPFAM" id="SSF54631">
    <property type="entry name" value="CBS-domain pair"/>
    <property type="match status" value="1"/>
</dbReference>
<evidence type="ECO:0000313" key="14">
    <source>
        <dbReference type="EMBL" id="HGU59715.1"/>
    </source>
</evidence>
<dbReference type="InterPro" id="IPR000644">
    <property type="entry name" value="CBS_dom"/>
</dbReference>
<feature type="transmembrane region" description="Helical" evidence="11">
    <location>
        <begin position="67"/>
        <end position="88"/>
    </location>
</feature>
<dbReference type="CDD" id="cd00400">
    <property type="entry name" value="Voltage_gated_ClC"/>
    <property type="match status" value="1"/>
</dbReference>
<proteinExistence type="predicted"/>
<feature type="transmembrane region" description="Helical" evidence="11">
    <location>
        <begin position="243"/>
        <end position="263"/>
    </location>
</feature>
<evidence type="ECO:0000256" key="5">
    <source>
        <dbReference type="ARBA" id="ARBA00023065"/>
    </source>
</evidence>
<dbReference type="EMBL" id="DTAK01000044">
    <property type="protein sequence ID" value="HGU59715.1"/>
    <property type="molecule type" value="Genomic_DNA"/>
</dbReference>
<sequence length="582" mass="62880">MVGIVRRGYFILLVVLVGILSGLGAIILYTLVDLSITFFLENLDSYSPPNAAGEVNLFDFHLNVPKIPLWIIPAIGGLLSGIIVYKLAPEAESHGINAVIRAFHREKGIVRGRVSIVKAIATAFTIGSGGSAGRVGSIAQIGASFGSIVGSIFKLTDRERRLLVIAGVSGGIGSLFRSPLGGALFAVEVLYKRDTEIDGLVYAFISSIIGYIVFSCFITSIHSDFVRSIFQTPPFEIKHPAEILIFGIVGVFVALIAKLYVWVFYTVHDFFKMLKINKYFKPVIGGLLTGIIGIFVPQALEMGYGYVQLAIDEKLTLNLILMILFAKILTTSFTVGSGGSGGVFAPSVVIGSMVGGAIGYLIKLLFPTLIINPGIYVIVGMGAFIAAVAKTPIASITMVVEMSGNYMILPAIMIASAVSYLLSGETTIYREQVDTRADSPAHRRELTRDILEGLKVRDAMTPAENVITVSPKNTVQDVLYLIQKTGHLGYPVVENGKIIGIITLSDINSIPEENRTKLKVGEVMSKEPIVISPDDHLENALKLLIKYDIGRLPVVENGKLVGIITRSDIMRAHAKELARLEI</sequence>
<keyword evidence="2" id="KW-0813">Transport</keyword>
<dbReference type="Pfam" id="PF00571">
    <property type="entry name" value="CBS"/>
    <property type="match status" value="2"/>
</dbReference>
<dbReference type="PRINTS" id="PR00762">
    <property type="entry name" value="CLCHANNEL"/>
</dbReference>
<dbReference type="SUPFAM" id="SSF81340">
    <property type="entry name" value="Clc chloride channel"/>
    <property type="match status" value="1"/>
</dbReference>
<feature type="transmembrane region" description="Helical" evidence="11">
    <location>
        <begin position="9"/>
        <end position="32"/>
    </location>
</feature>
<dbReference type="InterPro" id="IPR014743">
    <property type="entry name" value="Cl-channel_core"/>
</dbReference>
<dbReference type="AlphaFoldDB" id="A0A7C3YCG3"/>
<evidence type="ECO:0000256" key="2">
    <source>
        <dbReference type="ARBA" id="ARBA00022448"/>
    </source>
</evidence>
<keyword evidence="5" id="KW-0406">Ion transport</keyword>
<feature type="transmembrane region" description="Helical" evidence="11">
    <location>
        <begin position="406"/>
        <end position="423"/>
    </location>
</feature>
<name>A0A7C3YCG3_9EURY</name>
<dbReference type="EMBL" id="DTPI01000028">
    <property type="protein sequence ID" value="HGE66297.1"/>
    <property type="molecule type" value="Genomic_DNA"/>
</dbReference>
<protein>
    <submittedName>
        <fullName evidence="13">CBS domain-containing protein</fullName>
    </submittedName>
</protein>
<organism evidence="13">
    <name type="scientific">Geoglobus ahangari</name>
    <dbReference type="NCBI Taxonomy" id="113653"/>
    <lineage>
        <taxon>Archaea</taxon>
        <taxon>Methanobacteriati</taxon>
        <taxon>Methanobacteriota</taxon>
        <taxon>Archaeoglobi</taxon>
        <taxon>Archaeoglobales</taxon>
        <taxon>Archaeoglobaceae</taxon>
        <taxon>Geoglobus</taxon>
    </lineage>
</organism>
<evidence type="ECO:0000259" key="12">
    <source>
        <dbReference type="PROSITE" id="PS51371"/>
    </source>
</evidence>